<keyword evidence="4" id="KW-0378">Hydrolase</keyword>
<keyword evidence="3" id="KW-0479">Metal-binding</keyword>
<gene>
    <name evidence="9" type="ORF">LNINA_LOCUS5657</name>
</gene>
<dbReference type="GO" id="GO:0008484">
    <property type="term" value="F:sulfuric ester hydrolase activity"/>
    <property type="evidence" value="ECO:0007669"/>
    <property type="project" value="InterPro"/>
</dbReference>
<keyword evidence="7" id="KW-0732">Signal</keyword>
<dbReference type="InterPro" id="IPR024607">
    <property type="entry name" value="Sulfatase_CS"/>
</dbReference>
<evidence type="ECO:0000313" key="10">
    <source>
        <dbReference type="Proteomes" id="UP001497472"/>
    </source>
</evidence>
<evidence type="ECO:0000256" key="6">
    <source>
        <dbReference type="ARBA" id="ARBA00023180"/>
    </source>
</evidence>
<dbReference type="PANTHER" id="PTHR10342:SF273">
    <property type="entry name" value="RE14504P"/>
    <property type="match status" value="1"/>
</dbReference>
<organism evidence="9 10">
    <name type="scientific">Leptosia nina</name>
    <dbReference type="NCBI Taxonomy" id="320188"/>
    <lineage>
        <taxon>Eukaryota</taxon>
        <taxon>Metazoa</taxon>
        <taxon>Ecdysozoa</taxon>
        <taxon>Arthropoda</taxon>
        <taxon>Hexapoda</taxon>
        <taxon>Insecta</taxon>
        <taxon>Pterygota</taxon>
        <taxon>Neoptera</taxon>
        <taxon>Endopterygota</taxon>
        <taxon>Lepidoptera</taxon>
        <taxon>Glossata</taxon>
        <taxon>Ditrysia</taxon>
        <taxon>Papilionoidea</taxon>
        <taxon>Pieridae</taxon>
        <taxon>Pierinae</taxon>
        <taxon>Leptosia</taxon>
    </lineage>
</organism>
<dbReference type="Gene3D" id="3.30.1120.10">
    <property type="match status" value="1"/>
</dbReference>
<dbReference type="InterPro" id="IPR017850">
    <property type="entry name" value="Alkaline_phosphatase_core_sf"/>
</dbReference>
<evidence type="ECO:0000256" key="1">
    <source>
        <dbReference type="ARBA" id="ARBA00001913"/>
    </source>
</evidence>
<reference evidence="9 10" key="1">
    <citation type="submission" date="2023-11" db="EMBL/GenBank/DDBJ databases">
        <authorList>
            <person name="Okamura Y."/>
        </authorList>
    </citation>
    <scope>NUCLEOTIDE SEQUENCE [LARGE SCALE GENOMIC DNA]</scope>
</reference>
<evidence type="ECO:0000313" key="9">
    <source>
        <dbReference type="EMBL" id="CAK1546051.1"/>
    </source>
</evidence>
<keyword evidence="5" id="KW-0106">Calcium</keyword>
<protein>
    <recommendedName>
        <fullName evidence="8">Sulfatase N-terminal domain-containing protein</fullName>
    </recommendedName>
</protein>
<dbReference type="PANTHER" id="PTHR10342">
    <property type="entry name" value="ARYLSULFATASE"/>
    <property type="match status" value="1"/>
</dbReference>
<keyword evidence="10" id="KW-1185">Reference proteome</keyword>
<dbReference type="GO" id="GO:0046872">
    <property type="term" value="F:metal ion binding"/>
    <property type="evidence" value="ECO:0007669"/>
    <property type="project" value="UniProtKB-KW"/>
</dbReference>
<evidence type="ECO:0000256" key="5">
    <source>
        <dbReference type="ARBA" id="ARBA00022837"/>
    </source>
</evidence>
<keyword evidence="6" id="KW-0325">Glycoprotein</keyword>
<feature type="signal peptide" evidence="7">
    <location>
        <begin position="1"/>
        <end position="22"/>
    </location>
</feature>
<comment type="caution">
    <text evidence="9">The sequence shown here is derived from an EMBL/GenBank/DDBJ whole genome shotgun (WGS) entry which is preliminary data.</text>
</comment>
<comment type="cofactor">
    <cofactor evidence="1">
        <name>Ca(2+)</name>
        <dbReference type="ChEBI" id="CHEBI:29108"/>
    </cofactor>
</comment>
<dbReference type="PROSITE" id="PS00523">
    <property type="entry name" value="SULFATASE_1"/>
    <property type="match status" value="1"/>
</dbReference>
<dbReference type="Gene3D" id="3.40.720.10">
    <property type="entry name" value="Alkaline Phosphatase, subunit A"/>
    <property type="match status" value="1"/>
</dbReference>
<feature type="domain" description="Sulfatase N-terminal" evidence="8">
    <location>
        <begin position="30"/>
        <end position="353"/>
    </location>
</feature>
<dbReference type="InterPro" id="IPR000917">
    <property type="entry name" value="Sulfatase_N"/>
</dbReference>
<comment type="similarity">
    <text evidence="2">Belongs to the sulfatase family.</text>
</comment>
<dbReference type="AlphaFoldDB" id="A0AAV1JAV2"/>
<evidence type="ECO:0000256" key="7">
    <source>
        <dbReference type="SAM" id="SignalP"/>
    </source>
</evidence>
<dbReference type="Proteomes" id="UP001497472">
    <property type="component" value="Unassembled WGS sequence"/>
</dbReference>
<dbReference type="CDD" id="cd16029">
    <property type="entry name" value="4-S"/>
    <property type="match status" value="1"/>
</dbReference>
<name>A0AAV1JAV2_9NEOP</name>
<evidence type="ECO:0000256" key="3">
    <source>
        <dbReference type="ARBA" id="ARBA00022723"/>
    </source>
</evidence>
<evidence type="ECO:0000256" key="4">
    <source>
        <dbReference type="ARBA" id="ARBA00022801"/>
    </source>
</evidence>
<dbReference type="EMBL" id="CAVLEF010000007">
    <property type="protein sequence ID" value="CAK1546051.1"/>
    <property type="molecule type" value="Genomic_DNA"/>
</dbReference>
<sequence>MVNGLSFWQKWGMLMTIASVSTTTSDVQPPHIVFIMADDLGFNDVSYHGSDQISTPNIDTLASSGIVLKQYYSEAVCTPARTALLTGKYPMRLGMQGVPLYNSEDRGIPLTEKLLPAYLSDVGYKPHIVGKWHVGMSQKEYLPTNRGFISHYGMRGGFVDSYTYQLSETWPDGTLLFGLDLFDNDIPQLKEDRYILDALTDRAVEIIHGHNSSSPLFLHFTSNAPHAGNAGGALQPPLYKKLGSTHIANTNRRLYAEIVKHFDSSVGKLVSALSQKGMLENTLIVFVSDNGAPTTGMYNNWGVNLPLRGIKQSPWEGGVRVPAVIWHTSFKPRTWDGLMHVTDWLPTLIAAAGGHINEKLDGVNQWPSITQGQQSPRREVLIAIDDKNNPYAAIRVGDYKLVIGNLNASANDYYGAEFMPNKETPPDYYKSLISSETANEFEKLGITFDYGDVMATRKASVVKQTDTVRDKQPCVPTLIRGCLYNVKKDPQESHDLWPRGQKIAANMMARLRVLWSQLRRRGPTALSIEADPSNYNYVWLPWVKNSSELNSGTEYQNTGNYMFRNDLRFPVVVGCECTYGFQNILCVLRSMFK</sequence>
<evidence type="ECO:0000256" key="2">
    <source>
        <dbReference type="ARBA" id="ARBA00008779"/>
    </source>
</evidence>
<dbReference type="SUPFAM" id="SSF53649">
    <property type="entry name" value="Alkaline phosphatase-like"/>
    <property type="match status" value="1"/>
</dbReference>
<proteinExistence type="inferred from homology"/>
<evidence type="ECO:0000259" key="8">
    <source>
        <dbReference type="Pfam" id="PF00884"/>
    </source>
</evidence>
<dbReference type="Pfam" id="PF00884">
    <property type="entry name" value="Sulfatase"/>
    <property type="match status" value="1"/>
</dbReference>
<accession>A0AAV1JAV2</accession>
<dbReference type="InterPro" id="IPR047115">
    <property type="entry name" value="ARSB"/>
</dbReference>
<feature type="chain" id="PRO_5043942702" description="Sulfatase N-terminal domain-containing protein" evidence="7">
    <location>
        <begin position="23"/>
        <end position="593"/>
    </location>
</feature>